<dbReference type="PANTHER" id="PTHR48475">
    <property type="entry name" value="RIBONUCLEASE H"/>
    <property type="match status" value="1"/>
</dbReference>
<dbReference type="Proteomes" id="UP000325315">
    <property type="component" value="Unassembled WGS sequence"/>
</dbReference>
<dbReference type="InterPro" id="IPR036397">
    <property type="entry name" value="RNaseH_sf"/>
</dbReference>
<organism evidence="1 2">
    <name type="scientific">Gossypium australe</name>
    <dbReference type="NCBI Taxonomy" id="47621"/>
    <lineage>
        <taxon>Eukaryota</taxon>
        <taxon>Viridiplantae</taxon>
        <taxon>Streptophyta</taxon>
        <taxon>Embryophyta</taxon>
        <taxon>Tracheophyta</taxon>
        <taxon>Spermatophyta</taxon>
        <taxon>Magnoliopsida</taxon>
        <taxon>eudicotyledons</taxon>
        <taxon>Gunneridae</taxon>
        <taxon>Pentapetalae</taxon>
        <taxon>rosids</taxon>
        <taxon>malvids</taxon>
        <taxon>Malvales</taxon>
        <taxon>Malvaceae</taxon>
        <taxon>Malvoideae</taxon>
        <taxon>Gossypium</taxon>
    </lineage>
</organism>
<accession>A0A5B6WNJ0</accession>
<sequence>MGRDRFLFQCHEIVNSRSNIITRHRINPKMNGAVEVDNKIIKKIVGKMTETYKDWHKKLPFALYAYRTSTRTSIGTTLFSLRRFLPIKVEIPSLQIQCHYDQLNLIEEKRLKAIRHGQMYQKRMVRAYNKKIRLREFHKGDLICPIQKNFRGKWMPNWERPYVVKKVFSRGVLVLIEMDGKNLSNPVNSDSVKKYFT</sequence>
<dbReference type="SUPFAM" id="SSF53098">
    <property type="entry name" value="Ribonuclease H-like"/>
    <property type="match status" value="1"/>
</dbReference>
<reference evidence="2" key="1">
    <citation type="journal article" date="2019" name="Plant Biotechnol. J.">
        <title>Genome sequencing of the Australian wild diploid species Gossypium australe highlights disease resistance and delayed gland morphogenesis.</title>
        <authorList>
            <person name="Cai Y."/>
            <person name="Cai X."/>
            <person name="Wang Q."/>
            <person name="Wang P."/>
            <person name="Zhang Y."/>
            <person name="Cai C."/>
            <person name="Xu Y."/>
            <person name="Wang K."/>
            <person name="Zhou Z."/>
            <person name="Wang C."/>
            <person name="Geng S."/>
            <person name="Li B."/>
            <person name="Dong Q."/>
            <person name="Hou Y."/>
            <person name="Wang H."/>
            <person name="Ai P."/>
            <person name="Liu Z."/>
            <person name="Yi F."/>
            <person name="Sun M."/>
            <person name="An G."/>
            <person name="Cheng J."/>
            <person name="Zhang Y."/>
            <person name="Shi Q."/>
            <person name="Xie Y."/>
            <person name="Shi X."/>
            <person name="Chang Y."/>
            <person name="Huang F."/>
            <person name="Chen Y."/>
            <person name="Hong S."/>
            <person name="Mi L."/>
            <person name="Sun Q."/>
            <person name="Zhang L."/>
            <person name="Zhou B."/>
            <person name="Peng R."/>
            <person name="Zhang X."/>
            <person name="Liu F."/>
        </authorList>
    </citation>
    <scope>NUCLEOTIDE SEQUENCE [LARGE SCALE GENOMIC DNA]</scope>
    <source>
        <strain evidence="2">cv. PA1801</strain>
    </source>
</reference>
<keyword evidence="2" id="KW-1185">Reference proteome</keyword>
<name>A0A5B6WNJ0_9ROSI</name>
<keyword evidence="1" id="KW-0695">RNA-directed DNA polymerase</keyword>
<dbReference type="OrthoDB" id="1109996at2759"/>
<evidence type="ECO:0000313" key="1">
    <source>
        <dbReference type="EMBL" id="KAA3483439.1"/>
    </source>
</evidence>
<dbReference type="EMBL" id="SMMG02000002">
    <property type="protein sequence ID" value="KAA3483439.1"/>
    <property type="molecule type" value="Genomic_DNA"/>
</dbReference>
<keyword evidence="1" id="KW-0808">Transferase</keyword>
<dbReference type="AlphaFoldDB" id="A0A5B6WNJ0"/>
<dbReference type="GO" id="GO:0003964">
    <property type="term" value="F:RNA-directed DNA polymerase activity"/>
    <property type="evidence" value="ECO:0007669"/>
    <property type="project" value="UniProtKB-KW"/>
</dbReference>
<dbReference type="PANTHER" id="PTHR48475:SF1">
    <property type="entry name" value="RNASE H TYPE-1 DOMAIN-CONTAINING PROTEIN"/>
    <property type="match status" value="1"/>
</dbReference>
<dbReference type="InterPro" id="IPR012337">
    <property type="entry name" value="RNaseH-like_sf"/>
</dbReference>
<gene>
    <name evidence="1" type="ORF">EPI10_005614</name>
</gene>
<comment type="caution">
    <text evidence="1">The sequence shown here is derived from an EMBL/GenBank/DDBJ whole genome shotgun (WGS) entry which is preliminary data.</text>
</comment>
<proteinExistence type="predicted"/>
<evidence type="ECO:0000313" key="2">
    <source>
        <dbReference type="Proteomes" id="UP000325315"/>
    </source>
</evidence>
<protein>
    <submittedName>
        <fullName evidence="1">RNA-directed DNA polymerase (Reverse transcriptase), Ribonuclease H</fullName>
    </submittedName>
</protein>
<dbReference type="GO" id="GO:0003676">
    <property type="term" value="F:nucleic acid binding"/>
    <property type="evidence" value="ECO:0007669"/>
    <property type="project" value="InterPro"/>
</dbReference>
<keyword evidence="1" id="KW-0548">Nucleotidyltransferase</keyword>
<dbReference type="Gene3D" id="3.30.420.10">
    <property type="entry name" value="Ribonuclease H-like superfamily/Ribonuclease H"/>
    <property type="match status" value="1"/>
</dbReference>